<sequence>MTAQDELARMIDLATPFAVRAAVTLRLPELVDKGATALPDLATAAGADPDALRRLLAHLTSIGFLAEPEPGRYALTDVSRVLLRDDHAAARAWLDIEGPGAKMDLAYAGMAHSVRTGRSAYATVHGVPFWEDYSADEALRVFFGQVMAVHAWQTGPVLAAEVDWSADTRVLDVGGGIGALLSDVLRGNPHLTGGVLDLPAVEPEAVEALRAAGLADRAEFVPGSFFDPLPAGYDTYVISRVLTDWPDEDAQRILARAAEVVGDGRVLVVEVLAGAEHAKNNSSFDLQSLALLGGRERSVEDFTVLAERAGFTSAAPRRWDGGLLVVECRR</sequence>
<dbReference type="InterPro" id="IPR001077">
    <property type="entry name" value="COMT_C"/>
</dbReference>
<proteinExistence type="predicted"/>
<dbReference type="Gene3D" id="1.10.287.1350">
    <property type="match status" value="1"/>
</dbReference>
<dbReference type="PIRSF" id="PIRSF005739">
    <property type="entry name" value="O-mtase"/>
    <property type="match status" value="1"/>
</dbReference>
<dbReference type="PROSITE" id="PS51683">
    <property type="entry name" value="SAM_OMT_II"/>
    <property type="match status" value="1"/>
</dbReference>
<dbReference type="EMBL" id="CP023445">
    <property type="protein sequence ID" value="ATE55622.1"/>
    <property type="molecule type" value="Genomic_DNA"/>
</dbReference>
<dbReference type="Gene3D" id="1.10.10.10">
    <property type="entry name" value="Winged helix-like DNA-binding domain superfamily/Winged helix DNA-binding domain"/>
    <property type="match status" value="1"/>
</dbReference>
<dbReference type="KEGG" id="apre:CNX65_21955"/>
<dbReference type="CDD" id="cd02440">
    <property type="entry name" value="AdoMet_MTases"/>
    <property type="match status" value="1"/>
</dbReference>
<keyword evidence="1 6" id="KW-0489">Methyltransferase</keyword>
<reference evidence="6" key="1">
    <citation type="submission" date="2017-09" db="EMBL/GenBank/DDBJ databases">
        <title>Complete Genome Sequence of ansamitocin-producing Bacterium Actinosynnema pretiosum X47.</title>
        <authorList>
            <person name="Cao G."/>
            <person name="Zong G."/>
            <person name="Zhong C."/>
            <person name="Fu J."/>
        </authorList>
    </citation>
    <scope>NUCLEOTIDE SEQUENCE [LARGE SCALE GENOMIC DNA]</scope>
    <source>
        <strain evidence="6">X47</strain>
    </source>
</reference>
<dbReference type="Gene3D" id="3.40.50.150">
    <property type="entry name" value="Vaccinia Virus protein VP39"/>
    <property type="match status" value="1"/>
</dbReference>
<dbReference type="GO" id="GO:0046983">
    <property type="term" value="F:protein dimerization activity"/>
    <property type="evidence" value="ECO:0007669"/>
    <property type="project" value="InterPro"/>
</dbReference>
<keyword evidence="7" id="KW-1185">Reference proteome</keyword>
<gene>
    <name evidence="6" type="ORF">CNX65_21955</name>
</gene>
<dbReference type="GO" id="GO:0032259">
    <property type="term" value="P:methylation"/>
    <property type="evidence" value="ECO:0007669"/>
    <property type="project" value="UniProtKB-KW"/>
</dbReference>
<evidence type="ECO:0000259" key="5">
    <source>
        <dbReference type="Pfam" id="PF08100"/>
    </source>
</evidence>
<dbReference type="SUPFAM" id="SSF53335">
    <property type="entry name" value="S-adenosyl-L-methionine-dependent methyltransferases"/>
    <property type="match status" value="1"/>
</dbReference>
<name>A0A290Z9G9_9PSEU</name>
<evidence type="ECO:0000259" key="4">
    <source>
        <dbReference type="Pfam" id="PF00891"/>
    </source>
</evidence>
<dbReference type="PANTHER" id="PTHR43712">
    <property type="entry name" value="PUTATIVE (AFU_ORTHOLOGUE AFUA_4G14580)-RELATED"/>
    <property type="match status" value="1"/>
</dbReference>
<dbReference type="Proteomes" id="UP000218505">
    <property type="component" value="Chromosome"/>
</dbReference>
<evidence type="ECO:0000256" key="2">
    <source>
        <dbReference type="ARBA" id="ARBA00022679"/>
    </source>
</evidence>
<dbReference type="InterPro" id="IPR012967">
    <property type="entry name" value="COMT_dimerisation"/>
</dbReference>
<dbReference type="InterPro" id="IPR036390">
    <property type="entry name" value="WH_DNA-bd_sf"/>
</dbReference>
<dbReference type="GO" id="GO:0008171">
    <property type="term" value="F:O-methyltransferase activity"/>
    <property type="evidence" value="ECO:0007669"/>
    <property type="project" value="InterPro"/>
</dbReference>
<evidence type="ECO:0000256" key="1">
    <source>
        <dbReference type="ARBA" id="ARBA00022603"/>
    </source>
</evidence>
<evidence type="ECO:0000313" key="7">
    <source>
        <dbReference type="Proteomes" id="UP000218505"/>
    </source>
</evidence>
<dbReference type="Pfam" id="PF08100">
    <property type="entry name" value="Dimerisation"/>
    <property type="match status" value="1"/>
</dbReference>
<protein>
    <submittedName>
        <fullName evidence="6">SAM-dependent methyltransferase</fullName>
    </submittedName>
</protein>
<dbReference type="InterPro" id="IPR029063">
    <property type="entry name" value="SAM-dependent_MTases_sf"/>
</dbReference>
<feature type="domain" description="O-methyltransferase dimerisation" evidence="5">
    <location>
        <begin position="14"/>
        <end position="84"/>
    </location>
</feature>
<evidence type="ECO:0000313" key="6">
    <source>
        <dbReference type="EMBL" id="ATE55622.1"/>
    </source>
</evidence>
<dbReference type="PANTHER" id="PTHR43712:SF2">
    <property type="entry name" value="O-METHYLTRANSFERASE CICE"/>
    <property type="match status" value="1"/>
</dbReference>
<dbReference type="SUPFAM" id="SSF46785">
    <property type="entry name" value="Winged helix' DNA-binding domain"/>
    <property type="match status" value="1"/>
</dbReference>
<dbReference type="AlphaFoldDB" id="A0A290Z9G9"/>
<dbReference type="RefSeq" id="WP_096495453.1">
    <property type="nucleotide sequence ID" value="NZ_CP023445.1"/>
</dbReference>
<dbReference type="Pfam" id="PF00891">
    <property type="entry name" value="Methyltransf_2"/>
    <property type="match status" value="1"/>
</dbReference>
<dbReference type="InterPro" id="IPR036388">
    <property type="entry name" value="WH-like_DNA-bd_sf"/>
</dbReference>
<dbReference type="InterPro" id="IPR016461">
    <property type="entry name" value="COMT-like"/>
</dbReference>
<evidence type="ECO:0000256" key="3">
    <source>
        <dbReference type="ARBA" id="ARBA00022691"/>
    </source>
</evidence>
<keyword evidence="2" id="KW-0808">Transferase</keyword>
<accession>A0A290Z9G9</accession>
<keyword evidence="3" id="KW-0949">S-adenosyl-L-methionine</keyword>
<feature type="domain" description="O-methyltransferase C-terminal" evidence="4">
    <location>
        <begin position="108"/>
        <end position="311"/>
    </location>
</feature>
<organism evidence="6 7">
    <name type="scientific">Actinosynnema pretiosum</name>
    <dbReference type="NCBI Taxonomy" id="42197"/>
    <lineage>
        <taxon>Bacteria</taxon>
        <taxon>Bacillati</taxon>
        <taxon>Actinomycetota</taxon>
        <taxon>Actinomycetes</taxon>
        <taxon>Pseudonocardiales</taxon>
        <taxon>Pseudonocardiaceae</taxon>
        <taxon>Actinosynnema</taxon>
    </lineage>
</organism>